<sequence>MLSTGGKELLIKSVAQAIPVNPIRWTNLERLWRLIKHPDSLVARVLKARGPRGILEMVNQLTYEMTSGCQLTGVIFYFWKGTVHGNFSVRDAYMKGLKSIGLVSYLSDIDTQICSSLWKATIPMKLIFQITGTDGRRAIRLLQEFHDVAICGNAQFETNVDPLASTWHPPHYSFVKVNCDDAWFPSSKQAGLGFVARNLKIASLWQDIMDLASTFECCHWTLVKRGGNAVASYIAGSLL</sequence>
<reference evidence="1" key="2">
    <citation type="submission" date="2022-01" db="EMBL/GenBank/DDBJ databases">
        <authorList>
            <person name="Yamashiro T."/>
            <person name="Shiraishi A."/>
            <person name="Satake H."/>
            <person name="Nakayama K."/>
        </authorList>
    </citation>
    <scope>NUCLEOTIDE SEQUENCE</scope>
</reference>
<protein>
    <recommendedName>
        <fullName evidence="3">RNase H type-1 domain-containing protein</fullName>
    </recommendedName>
</protein>
<gene>
    <name evidence="1" type="ORF">Tco_1125610</name>
</gene>
<reference evidence="1" key="1">
    <citation type="journal article" date="2022" name="Int. J. Mol. Sci.">
        <title>Draft Genome of Tanacetum Coccineum: Genomic Comparison of Closely Related Tanacetum-Family Plants.</title>
        <authorList>
            <person name="Yamashiro T."/>
            <person name="Shiraishi A."/>
            <person name="Nakayama K."/>
            <person name="Satake H."/>
        </authorList>
    </citation>
    <scope>NUCLEOTIDE SEQUENCE</scope>
</reference>
<evidence type="ECO:0008006" key="3">
    <source>
        <dbReference type="Google" id="ProtNLM"/>
    </source>
</evidence>
<proteinExistence type="predicted"/>
<accession>A0ABQ5J9E8</accession>
<organism evidence="1 2">
    <name type="scientific">Tanacetum coccineum</name>
    <dbReference type="NCBI Taxonomy" id="301880"/>
    <lineage>
        <taxon>Eukaryota</taxon>
        <taxon>Viridiplantae</taxon>
        <taxon>Streptophyta</taxon>
        <taxon>Embryophyta</taxon>
        <taxon>Tracheophyta</taxon>
        <taxon>Spermatophyta</taxon>
        <taxon>Magnoliopsida</taxon>
        <taxon>eudicotyledons</taxon>
        <taxon>Gunneridae</taxon>
        <taxon>Pentapetalae</taxon>
        <taxon>asterids</taxon>
        <taxon>campanulids</taxon>
        <taxon>Asterales</taxon>
        <taxon>Asteraceae</taxon>
        <taxon>Asteroideae</taxon>
        <taxon>Anthemideae</taxon>
        <taxon>Anthemidinae</taxon>
        <taxon>Tanacetum</taxon>
    </lineage>
</organism>
<keyword evidence="2" id="KW-1185">Reference proteome</keyword>
<evidence type="ECO:0000313" key="2">
    <source>
        <dbReference type="Proteomes" id="UP001151760"/>
    </source>
</evidence>
<dbReference type="EMBL" id="BQNB010021704">
    <property type="protein sequence ID" value="GJU09180.1"/>
    <property type="molecule type" value="Genomic_DNA"/>
</dbReference>
<evidence type="ECO:0000313" key="1">
    <source>
        <dbReference type="EMBL" id="GJU09180.1"/>
    </source>
</evidence>
<comment type="caution">
    <text evidence="1">The sequence shown here is derived from an EMBL/GenBank/DDBJ whole genome shotgun (WGS) entry which is preliminary data.</text>
</comment>
<dbReference type="Proteomes" id="UP001151760">
    <property type="component" value="Unassembled WGS sequence"/>
</dbReference>
<name>A0ABQ5J9E8_9ASTR</name>